<keyword evidence="1" id="KW-1133">Transmembrane helix</keyword>
<feature type="transmembrane region" description="Helical" evidence="1">
    <location>
        <begin position="6"/>
        <end position="25"/>
    </location>
</feature>
<dbReference type="STRING" id="1291734.FD02_GL000032"/>
<protein>
    <submittedName>
        <fullName evidence="2">Uncharacterized protein</fullName>
    </submittedName>
</protein>
<keyword evidence="3" id="KW-1185">Reference proteome</keyword>
<gene>
    <name evidence="2" type="ORF">FD02_GL000032</name>
</gene>
<reference evidence="2 3" key="1">
    <citation type="journal article" date="2015" name="Genome Announc.">
        <title>Expanding the biotechnology potential of lactobacilli through comparative genomics of 213 strains and associated genera.</title>
        <authorList>
            <person name="Sun Z."/>
            <person name="Harris H.M."/>
            <person name="McCann A."/>
            <person name="Guo C."/>
            <person name="Argimon S."/>
            <person name="Zhang W."/>
            <person name="Yang X."/>
            <person name="Jeffery I.B."/>
            <person name="Cooney J.C."/>
            <person name="Kagawa T.F."/>
            <person name="Liu W."/>
            <person name="Song Y."/>
            <person name="Salvetti E."/>
            <person name="Wrobel A."/>
            <person name="Rasinkangas P."/>
            <person name="Parkhill J."/>
            <person name="Rea M.C."/>
            <person name="O'Sullivan O."/>
            <person name="Ritari J."/>
            <person name="Douillard F.P."/>
            <person name="Paul Ross R."/>
            <person name="Yang R."/>
            <person name="Briner A.E."/>
            <person name="Felis G.E."/>
            <person name="de Vos W.M."/>
            <person name="Barrangou R."/>
            <person name="Klaenhammer T.R."/>
            <person name="Caufield P.W."/>
            <person name="Cui Y."/>
            <person name="Zhang H."/>
            <person name="O'Toole P.W."/>
        </authorList>
    </citation>
    <scope>NUCLEOTIDE SEQUENCE [LARGE SCALE GENOMIC DNA]</scope>
    <source>
        <strain evidence="2 3">JCM 17158</strain>
    </source>
</reference>
<dbReference type="PATRIC" id="fig|1291734.4.peg.35"/>
<dbReference type="OrthoDB" id="2300546at2"/>
<proteinExistence type="predicted"/>
<accession>A0A0R1JNY0</accession>
<comment type="caution">
    <text evidence="2">The sequence shown here is derived from an EMBL/GenBank/DDBJ whole genome shotgun (WGS) entry which is preliminary data.</text>
</comment>
<organism evidence="2 3">
    <name type="scientific">Lacticaseibacillus nasuensis JCM 17158</name>
    <dbReference type="NCBI Taxonomy" id="1291734"/>
    <lineage>
        <taxon>Bacteria</taxon>
        <taxon>Bacillati</taxon>
        <taxon>Bacillota</taxon>
        <taxon>Bacilli</taxon>
        <taxon>Lactobacillales</taxon>
        <taxon>Lactobacillaceae</taxon>
        <taxon>Lacticaseibacillus</taxon>
    </lineage>
</organism>
<evidence type="ECO:0000256" key="1">
    <source>
        <dbReference type="SAM" id="Phobius"/>
    </source>
</evidence>
<keyword evidence="1" id="KW-0472">Membrane</keyword>
<evidence type="ECO:0000313" key="2">
    <source>
        <dbReference type="EMBL" id="KRK70851.1"/>
    </source>
</evidence>
<feature type="transmembrane region" description="Helical" evidence="1">
    <location>
        <begin position="37"/>
        <end position="59"/>
    </location>
</feature>
<keyword evidence="1" id="KW-0812">Transmembrane</keyword>
<evidence type="ECO:0000313" key="3">
    <source>
        <dbReference type="Proteomes" id="UP000051804"/>
    </source>
</evidence>
<name>A0A0R1JNY0_9LACO</name>
<dbReference type="AlphaFoldDB" id="A0A0R1JNY0"/>
<dbReference type="EMBL" id="AZDJ01000030">
    <property type="protein sequence ID" value="KRK70851.1"/>
    <property type="molecule type" value="Genomic_DNA"/>
</dbReference>
<dbReference type="Proteomes" id="UP000051804">
    <property type="component" value="Unassembled WGS sequence"/>
</dbReference>
<sequence>MFALIGFVMIGGFIVAVVGLIMLIVAAAKKHPKKKSVIILLVGLVLSIGAPVSAAVLGLQEPVDYTVTTKAEGKDFLDQLDSDTIKDQTLKFKVTDIGSNGPLIAFQAPGEFNVMVPASKASKAVKVGDTITVTCKSAGNVFGLPMVTGTLDE</sequence>
<dbReference type="RefSeq" id="WP_156408278.1">
    <property type="nucleotide sequence ID" value="NZ_AZDJ01000030.1"/>
</dbReference>